<dbReference type="Pfam" id="PF14630">
    <property type="entry name" value="ORC5_C"/>
    <property type="match status" value="1"/>
</dbReference>
<keyword evidence="4" id="KW-0547">Nucleotide-binding</keyword>
<comment type="subcellular location">
    <subcellularLocation>
        <location evidence="1">Nucleus</location>
    </subcellularLocation>
</comment>
<evidence type="ECO:0000256" key="4">
    <source>
        <dbReference type="ARBA" id="ARBA00022741"/>
    </source>
</evidence>
<dbReference type="Gramene" id="Pp3c17_13600V3.1">
    <property type="protein sequence ID" value="Pp3c17_13600V3.1"/>
    <property type="gene ID" value="Pp3c17_13600"/>
</dbReference>
<feature type="region of interest" description="Disordered" evidence="7">
    <location>
        <begin position="419"/>
        <end position="454"/>
    </location>
</feature>
<feature type="domain" description="ORC5 lid" evidence="10">
    <location>
        <begin position="349"/>
        <end position="394"/>
    </location>
</feature>
<dbReference type="GO" id="GO:0003688">
    <property type="term" value="F:DNA replication origin binding"/>
    <property type="evidence" value="ECO:0000318"/>
    <property type="project" value="GO_Central"/>
</dbReference>
<dbReference type="STRING" id="3218.A0A2K1J3T0"/>
<feature type="compositionally biased region" description="Polar residues" evidence="7">
    <location>
        <begin position="431"/>
        <end position="452"/>
    </location>
</feature>
<evidence type="ECO:0000259" key="8">
    <source>
        <dbReference type="Pfam" id="PF13191"/>
    </source>
</evidence>
<feature type="compositionally biased region" description="Low complexity" evidence="7">
    <location>
        <begin position="73"/>
        <end position="84"/>
    </location>
</feature>
<dbReference type="InterPro" id="IPR020796">
    <property type="entry name" value="ORC5"/>
</dbReference>
<keyword evidence="5" id="KW-0067">ATP-binding</keyword>
<feature type="domain" description="Origin recognition complex subunit 5 C-terminal" evidence="9">
    <location>
        <begin position="461"/>
        <end position="631"/>
    </location>
</feature>
<keyword evidence="6" id="KW-0539">Nucleus</keyword>
<dbReference type="KEGG" id="ppp:112294538"/>
<evidence type="ECO:0000256" key="7">
    <source>
        <dbReference type="SAM" id="MobiDB-lite"/>
    </source>
</evidence>
<dbReference type="PANTHER" id="PTHR12705:SF0">
    <property type="entry name" value="ORIGIN RECOGNITION COMPLEX SUBUNIT 5"/>
    <property type="match status" value="1"/>
</dbReference>
<dbReference type="GeneID" id="112294538"/>
<dbReference type="AlphaFoldDB" id="A0A2K1J3T0"/>
<keyword evidence="3" id="KW-0235">DNA replication</keyword>
<organism evidence="11">
    <name type="scientific">Physcomitrium patens</name>
    <name type="common">Spreading-leaved earth moss</name>
    <name type="synonym">Physcomitrella patens</name>
    <dbReference type="NCBI Taxonomy" id="3218"/>
    <lineage>
        <taxon>Eukaryota</taxon>
        <taxon>Viridiplantae</taxon>
        <taxon>Streptophyta</taxon>
        <taxon>Embryophyta</taxon>
        <taxon>Bryophyta</taxon>
        <taxon>Bryophytina</taxon>
        <taxon>Bryopsida</taxon>
        <taxon>Funariidae</taxon>
        <taxon>Funariales</taxon>
        <taxon>Funariaceae</taxon>
        <taxon>Physcomitrium</taxon>
    </lineage>
</organism>
<feature type="region of interest" description="Disordered" evidence="7">
    <location>
        <begin position="1"/>
        <end position="117"/>
    </location>
</feature>
<evidence type="ECO:0000256" key="3">
    <source>
        <dbReference type="ARBA" id="ARBA00022705"/>
    </source>
</evidence>
<dbReference type="InterPro" id="IPR027417">
    <property type="entry name" value="P-loop_NTPase"/>
</dbReference>
<feature type="compositionally biased region" description="Low complexity" evidence="7">
    <location>
        <begin position="108"/>
        <end position="117"/>
    </location>
</feature>
<evidence type="ECO:0000313" key="11">
    <source>
        <dbReference type="EMBL" id="PNR36181.1"/>
    </source>
</evidence>
<keyword evidence="13" id="KW-1185">Reference proteome</keyword>
<proteinExistence type="inferred from homology"/>
<dbReference type="SUPFAM" id="SSF52540">
    <property type="entry name" value="P-loop containing nucleoside triphosphate hydrolases"/>
    <property type="match status" value="1"/>
</dbReference>
<evidence type="ECO:0000259" key="10">
    <source>
        <dbReference type="Pfam" id="PF21639"/>
    </source>
</evidence>
<feature type="domain" description="Orc1-like AAA ATPase" evidence="8">
    <location>
        <begin position="126"/>
        <end position="297"/>
    </location>
</feature>
<dbReference type="PaxDb" id="3218-PP1S98_20V6.1"/>
<dbReference type="Pfam" id="PF13191">
    <property type="entry name" value="AAA_16"/>
    <property type="match status" value="1"/>
</dbReference>
<gene>
    <name evidence="12" type="primary">LOC112294538</name>
    <name evidence="11" type="ORF">PHYPA_022032</name>
</gene>
<dbReference type="PANTHER" id="PTHR12705">
    <property type="entry name" value="ORIGIN RECOGNITION COMPLEX SUBUNIT 5"/>
    <property type="match status" value="1"/>
</dbReference>
<reference evidence="12" key="3">
    <citation type="submission" date="2020-12" db="UniProtKB">
        <authorList>
            <consortium name="EnsemblPlants"/>
        </authorList>
    </citation>
    <scope>IDENTIFICATION</scope>
</reference>
<dbReference type="FunCoup" id="A0A2K1J3T0">
    <property type="interactions" value="3999"/>
</dbReference>
<sequence>MEGLPEQRVICPETRSASHRASSASPKKVPDGFVSEVTPGQSRGSPCSPSTRRSPHGVVQPKTSPLPGRPLRRALLASPSRSGRNVSDGGVAIDSDAVNLGNNGGPQSKTSRSSRTSTLDYMSQIFPGRRNEINQLLNLLGRPCDLIPPLFVYGPAATGKTSIVRETMRVLGRPHAYVSCRSSHTPRLMFESMLNQLLGHVRSASNNYGSARKCERLIDFTKHLPAACAQALSRKSSHDARFRSANKNAPKAACRTSCANVDDTVYLIFDNVELSRGWTGGALLLGALFRLSELTRLSNLGLIFISSVGLDGYQASSLSREPLSMYFRDYNDSELNQILLLQRPNVDLYASFLSAVLKTFSRACRRVTELSRSLEPLYEKYCEPMLRGATTPDDNGKRQRYAMLQPYIRPALSQTLIINSSTPGPKRSKIDQSGGNLARTKSTPRRTLSSGKDVQDMAFEMPQCSKYLLLAAYIASRNAATLDAALFDAGDGARGSSRKRRKNSSSAMERKEAEAHEQQMKGPGSFPLERLLAIFRCIVVESDSAPSNGFGSFHSGPLFNGNLEEAEGDGHMTEELSADVLMQLSTLVSVNLLSKSSTNPLDGNARYRCNVDGNLIQKVARSVQFPLSKYLLHG</sequence>
<accession>A0A2K1J3T0</accession>
<feature type="compositionally biased region" description="Polar residues" evidence="7">
    <location>
        <begin position="38"/>
        <end position="52"/>
    </location>
</feature>
<evidence type="ECO:0000259" key="9">
    <source>
        <dbReference type="Pfam" id="PF14630"/>
    </source>
</evidence>
<dbReference type="Gramene" id="Pp3c17_13600V3.3">
    <property type="protein sequence ID" value="Pp3c17_13600V3.3"/>
    <property type="gene ID" value="Pp3c17_13600"/>
</dbReference>
<evidence type="ECO:0000256" key="6">
    <source>
        <dbReference type="ARBA" id="ARBA00023242"/>
    </source>
</evidence>
<comment type="similarity">
    <text evidence="2">Belongs to the ORC5 family.</text>
</comment>
<feature type="region of interest" description="Disordered" evidence="7">
    <location>
        <begin position="490"/>
        <end position="524"/>
    </location>
</feature>
<dbReference type="Proteomes" id="UP000006727">
    <property type="component" value="Chromosome 17"/>
</dbReference>
<reference evidence="11 13" key="1">
    <citation type="journal article" date="2008" name="Science">
        <title>The Physcomitrella genome reveals evolutionary insights into the conquest of land by plants.</title>
        <authorList>
            <person name="Rensing S."/>
            <person name="Lang D."/>
            <person name="Zimmer A."/>
            <person name="Terry A."/>
            <person name="Salamov A."/>
            <person name="Shapiro H."/>
            <person name="Nishiyama T."/>
            <person name="Perroud P.-F."/>
            <person name="Lindquist E."/>
            <person name="Kamisugi Y."/>
            <person name="Tanahashi T."/>
            <person name="Sakakibara K."/>
            <person name="Fujita T."/>
            <person name="Oishi K."/>
            <person name="Shin-I T."/>
            <person name="Kuroki Y."/>
            <person name="Toyoda A."/>
            <person name="Suzuki Y."/>
            <person name="Hashimoto A."/>
            <person name="Yamaguchi K."/>
            <person name="Sugano A."/>
            <person name="Kohara Y."/>
            <person name="Fujiyama A."/>
            <person name="Anterola A."/>
            <person name="Aoki S."/>
            <person name="Ashton N."/>
            <person name="Barbazuk W.B."/>
            <person name="Barker E."/>
            <person name="Bennetzen J."/>
            <person name="Bezanilla M."/>
            <person name="Blankenship R."/>
            <person name="Cho S.H."/>
            <person name="Dutcher S."/>
            <person name="Estelle M."/>
            <person name="Fawcett J.A."/>
            <person name="Gundlach H."/>
            <person name="Hanada K."/>
            <person name="Heyl A."/>
            <person name="Hicks K.A."/>
            <person name="Hugh J."/>
            <person name="Lohr M."/>
            <person name="Mayer K."/>
            <person name="Melkozernov A."/>
            <person name="Murata T."/>
            <person name="Nelson D."/>
            <person name="Pils B."/>
            <person name="Prigge M."/>
            <person name="Reiss B."/>
            <person name="Renner T."/>
            <person name="Rombauts S."/>
            <person name="Rushton P."/>
            <person name="Sanderfoot A."/>
            <person name="Schween G."/>
            <person name="Shiu S.-H."/>
            <person name="Stueber K."/>
            <person name="Theodoulou F.L."/>
            <person name="Tu H."/>
            <person name="Van de Peer Y."/>
            <person name="Verrier P.J."/>
            <person name="Waters E."/>
            <person name="Wood A."/>
            <person name="Yang L."/>
            <person name="Cove D."/>
            <person name="Cuming A."/>
            <person name="Hasebe M."/>
            <person name="Lucas S."/>
            <person name="Mishler D.B."/>
            <person name="Reski R."/>
            <person name="Grigoriev I."/>
            <person name="Quatrano R.S."/>
            <person name="Boore J.L."/>
        </authorList>
    </citation>
    <scope>NUCLEOTIDE SEQUENCE [LARGE SCALE GENOMIC DNA]</scope>
    <source>
        <strain evidence="12 13">cv. Gransden 2004</strain>
    </source>
</reference>
<dbReference type="GO" id="GO:0006270">
    <property type="term" value="P:DNA replication initiation"/>
    <property type="evidence" value="ECO:0000318"/>
    <property type="project" value="GO_Central"/>
</dbReference>
<protein>
    <submittedName>
        <fullName evidence="11 12">Uncharacterized protein</fullName>
    </submittedName>
</protein>
<dbReference type="EnsemblPlants" id="Pp3c17_13600V3.3">
    <property type="protein sequence ID" value="Pp3c17_13600V3.3"/>
    <property type="gene ID" value="Pp3c17_13600"/>
</dbReference>
<feature type="compositionally biased region" description="Basic and acidic residues" evidence="7">
    <location>
        <begin position="508"/>
        <end position="519"/>
    </location>
</feature>
<dbReference type="Pfam" id="PF21639">
    <property type="entry name" value="ORC5_lid"/>
    <property type="match status" value="1"/>
</dbReference>
<dbReference type="EnsemblPlants" id="Pp3c17_13600V3.1">
    <property type="protein sequence ID" value="Pp3c17_13600V3.1"/>
    <property type="gene ID" value="Pp3c17_13600"/>
</dbReference>
<evidence type="ECO:0000256" key="5">
    <source>
        <dbReference type="ARBA" id="ARBA00022840"/>
    </source>
</evidence>
<evidence type="ECO:0000313" key="12">
    <source>
        <dbReference type="EnsemblPlants" id="Pp3c17_13600V3.1"/>
    </source>
</evidence>
<dbReference type="EMBL" id="ABEU02000017">
    <property type="protein sequence ID" value="PNR36181.1"/>
    <property type="molecule type" value="Genomic_DNA"/>
</dbReference>
<name>A0A2K1J3T0_PHYPA</name>
<reference evidence="11 13" key="2">
    <citation type="journal article" date="2018" name="Plant J.">
        <title>The Physcomitrella patens chromosome-scale assembly reveals moss genome structure and evolution.</title>
        <authorList>
            <person name="Lang D."/>
            <person name="Ullrich K.K."/>
            <person name="Murat F."/>
            <person name="Fuchs J."/>
            <person name="Jenkins J."/>
            <person name="Haas F.B."/>
            <person name="Piednoel M."/>
            <person name="Gundlach H."/>
            <person name="Van Bel M."/>
            <person name="Meyberg R."/>
            <person name="Vives C."/>
            <person name="Morata J."/>
            <person name="Symeonidi A."/>
            <person name="Hiss M."/>
            <person name="Muchero W."/>
            <person name="Kamisugi Y."/>
            <person name="Saleh O."/>
            <person name="Blanc G."/>
            <person name="Decker E.L."/>
            <person name="van Gessel N."/>
            <person name="Grimwood J."/>
            <person name="Hayes R.D."/>
            <person name="Graham S.W."/>
            <person name="Gunter L.E."/>
            <person name="McDaniel S.F."/>
            <person name="Hoernstein S.N.W."/>
            <person name="Larsson A."/>
            <person name="Li F.W."/>
            <person name="Perroud P.F."/>
            <person name="Phillips J."/>
            <person name="Ranjan P."/>
            <person name="Rokshar D.S."/>
            <person name="Rothfels C.J."/>
            <person name="Schneider L."/>
            <person name="Shu S."/>
            <person name="Stevenson D.W."/>
            <person name="Thummler F."/>
            <person name="Tillich M."/>
            <person name="Villarreal Aguilar J.C."/>
            <person name="Widiez T."/>
            <person name="Wong G.K."/>
            <person name="Wymore A."/>
            <person name="Zhang Y."/>
            <person name="Zimmer A.D."/>
            <person name="Quatrano R.S."/>
            <person name="Mayer K.F.X."/>
            <person name="Goodstein D."/>
            <person name="Casacuberta J.M."/>
            <person name="Vandepoele K."/>
            <person name="Reski R."/>
            <person name="Cuming A.C."/>
            <person name="Tuskan G.A."/>
            <person name="Maumus F."/>
            <person name="Salse J."/>
            <person name="Schmutz J."/>
            <person name="Rensing S.A."/>
        </authorList>
    </citation>
    <scope>NUCLEOTIDE SEQUENCE [LARGE SCALE GENOMIC DNA]</scope>
    <source>
        <strain evidence="12 13">cv. Gransden 2004</strain>
    </source>
</reference>
<dbReference type="InterPro" id="IPR048866">
    <property type="entry name" value="ORC5_lid"/>
</dbReference>
<evidence type="ECO:0000256" key="2">
    <source>
        <dbReference type="ARBA" id="ARBA00006269"/>
    </source>
</evidence>
<dbReference type="Gene3D" id="3.40.50.300">
    <property type="entry name" value="P-loop containing nucleotide triphosphate hydrolases"/>
    <property type="match status" value="1"/>
</dbReference>
<dbReference type="InterPro" id="IPR041664">
    <property type="entry name" value="AAA_16"/>
</dbReference>
<dbReference type="InterPro" id="IPR047088">
    <property type="entry name" value="ORC5_C"/>
</dbReference>
<dbReference type="GO" id="GO:0005664">
    <property type="term" value="C:nuclear origin of replication recognition complex"/>
    <property type="evidence" value="ECO:0000318"/>
    <property type="project" value="GO_Central"/>
</dbReference>
<dbReference type="RefSeq" id="XP_024400854.1">
    <property type="nucleotide sequence ID" value="XM_024545086.2"/>
</dbReference>
<dbReference type="OrthoDB" id="365981at2759"/>
<evidence type="ECO:0000256" key="1">
    <source>
        <dbReference type="ARBA" id="ARBA00004123"/>
    </source>
</evidence>
<evidence type="ECO:0000313" key="13">
    <source>
        <dbReference type="Proteomes" id="UP000006727"/>
    </source>
</evidence>